<dbReference type="AlphaFoldDB" id="A0A5B1BX32"/>
<evidence type="ECO:0000313" key="1">
    <source>
        <dbReference type="EMBL" id="KAA1253418.1"/>
    </source>
</evidence>
<name>A0A5B1BX32_VIBCL</name>
<sequence length="288" mass="33170">MFYSFGHPKSLLNPYLPASSMKRIFSFLSENGVQVDRAEDITFQHLKGFDVETITSLIKGKGVQKDIVCDFEGAFENFLLWDNQPGQRIEFDKQKMSNLKNVMTLQDYRQKKDEDKETEGTYVLLMNKHKSAIAHILKSSDHPLSNEILELWKEDIHSSGSTLIGKAPFIEWEESEGGYSISTPNSRHSPYVDVYHRWDSVVLNQKVSIIQVEHDKSSLECEFHIYLNLDESPELLLVGDYDFSLMNSLIIKKLQSRMPVEERFAVHPDNTKLFSTKNLKAIENMSTL</sequence>
<evidence type="ECO:0000313" key="2">
    <source>
        <dbReference type="Proteomes" id="UP000323225"/>
    </source>
</evidence>
<comment type="caution">
    <text evidence="1">The sequence shown here is derived from an EMBL/GenBank/DDBJ whole genome shotgun (WGS) entry which is preliminary data.</text>
</comment>
<accession>A0A5B1BX32</accession>
<protein>
    <submittedName>
        <fullName evidence="1">Uncharacterized protein</fullName>
    </submittedName>
</protein>
<gene>
    <name evidence="1" type="ORF">F0M16_17955</name>
</gene>
<organism evidence="1 2">
    <name type="scientific">Vibrio cholerae</name>
    <dbReference type="NCBI Taxonomy" id="666"/>
    <lineage>
        <taxon>Bacteria</taxon>
        <taxon>Pseudomonadati</taxon>
        <taxon>Pseudomonadota</taxon>
        <taxon>Gammaproteobacteria</taxon>
        <taxon>Vibrionales</taxon>
        <taxon>Vibrionaceae</taxon>
        <taxon>Vibrio</taxon>
    </lineage>
</organism>
<reference evidence="1 2" key="1">
    <citation type="submission" date="2019-09" db="EMBL/GenBank/DDBJ databases">
        <authorList>
            <person name="Kritzky A."/>
            <person name="Schelkanova E.Y."/>
            <person name="Alkhova Z.V."/>
            <person name="Smirnova N.I."/>
        </authorList>
    </citation>
    <scope>NUCLEOTIDE SEQUENCE [LARGE SCALE GENOMIC DNA]</scope>
    <source>
        <strain evidence="1 2">M1526</strain>
    </source>
</reference>
<dbReference type="Proteomes" id="UP000323225">
    <property type="component" value="Unassembled WGS sequence"/>
</dbReference>
<dbReference type="EMBL" id="VUAA01000022">
    <property type="protein sequence ID" value="KAA1253418.1"/>
    <property type="molecule type" value="Genomic_DNA"/>
</dbReference>
<proteinExistence type="predicted"/>